<evidence type="ECO:0000313" key="4">
    <source>
        <dbReference type="Proteomes" id="UP001301769"/>
    </source>
</evidence>
<dbReference type="SUPFAM" id="SSF52317">
    <property type="entry name" value="Class I glutamine amidotransferase-like"/>
    <property type="match status" value="1"/>
</dbReference>
<dbReference type="PANTHER" id="PTHR43130">
    <property type="entry name" value="ARAC-FAMILY TRANSCRIPTIONAL REGULATOR"/>
    <property type="match status" value="1"/>
</dbReference>
<proteinExistence type="predicted"/>
<dbReference type="InterPro" id="IPR052158">
    <property type="entry name" value="INH-QAR"/>
</dbReference>
<reference evidence="3" key="2">
    <citation type="submission" date="2023-05" db="EMBL/GenBank/DDBJ databases">
        <authorList>
            <consortium name="Lawrence Berkeley National Laboratory"/>
            <person name="Steindorff A."/>
            <person name="Hensen N."/>
            <person name="Bonometti L."/>
            <person name="Westerberg I."/>
            <person name="Brannstrom I.O."/>
            <person name="Guillou S."/>
            <person name="Cros-Aarteil S."/>
            <person name="Calhoun S."/>
            <person name="Haridas S."/>
            <person name="Kuo A."/>
            <person name="Mondo S."/>
            <person name="Pangilinan J."/>
            <person name="Riley R."/>
            <person name="Labutti K."/>
            <person name="Andreopoulos B."/>
            <person name="Lipzen A."/>
            <person name="Chen C."/>
            <person name="Yanf M."/>
            <person name="Daum C."/>
            <person name="Ng V."/>
            <person name="Clum A."/>
            <person name="Ohm R."/>
            <person name="Martin F."/>
            <person name="Silar P."/>
            <person name="Natvig D."/>
            <person name="Lalanne C."/>
            <person name="Gautier V."/>
            <person name="Ament-Velasquez S.L."/>
            <person name="Kruys A."/>
            <person name="Hutchinson M.I."/>
            <person name="Powell A.J."/>
            <person name="Barry K."/>
            <person name="Miller A.N."/>
            <person name="Grigoriev I.V."/>
            <person name="Debuchy R."/>
            <person name="Gladieux P."/>
            <person name="Thoren M.H."/>
            <person name="Johannesson H."/>
        </authorList>
    </citation>
    <scope>NUCLEOTIDE SEQUENCE</scope>
    <source>
        <strain evidence="3">PSN293</strain>
    </source>
</reference>
<evidence type="ECO:0000256" key="1">
    <source>
        <dbReference type="SAM" id="SignalP"/>
    </source>
</evidence>
<dbReference type="AlphaFoldDB" id="A0AAN6YBZ8"/>
<organism evidence="3 4">
    <name type="scientific">Rhypophila decipiens</name>
    <dbReference type="NCBI Taxonomy" id="261697"/>
    <lineage>
        <taxon>Eukaryota</taxon>
        <taxon>Fungi</taxon>
        <taxon>Dikarya</taxon>
        <taxon>Ascomycota</taxon>
        <taxon>Pezizomycotina</taxon>
        <taxon>Sordariomycetes</taxon>
        <taxon>Sordariomycetidae</taxon>
        <taxon>Sordariales</taxon>
        <taxon>Naviculisporaceae</taxon>
        <taxon>Rhypophila</taxon>
    </lineage>
</organism>
<sequence>MAGSDLLPRLVTLLLFSLLMMTSPATAQNGTSRAAENDFNRRRTLSLGIIIFPGFDPLDVFGPLELFYQSSGSYKITLSLISNVTGPVSSGPPPHKMRTPMASMATPGNSDEPRMMVLSHVLRPSIVATHAYTDAPALDVLLVPGGVGTRAMGKANGGVTWVEEFINERFERLDYLLSVCTGSLLLARSGVLDGKRATTNKGAWFEVVGEVGEEKVKWVPTARWVVDGKIWTSSGVAAGMDMVYAFLSHLYGEKDPVITKAMNGIEYSPHTDPHWDPYSVVHKVPGANANVSLADVVKPVGYD</sequence>
<dbReference type="PANTHER" id="PTHR43130:SF15">
    <property type="entry name" value="THIJ_PFPI FAMILY PROTEIN (AFU_ORTHOLOGUE AFUA_5G14240)"/>
    <property type="match status" value="1"/>
</dbReference>
<comment type="caution">
    <text evidence="3">The sequence shown here is derived from an EMBL/GenBank/DDBJ whole genome shotgun (WGS) entry which is preliminary data.</text>
</comment>
<keyword evidence="4" id="KW-1185">Reference proteome</keyword>
<gene>
    <name evidence="3" type="ORF">QBC37DRAFT_117496</name>
</gene>
<evidence type="ECO:0000259" key="2">
    <source>
        <dbReference type="Pfam" id="PF01965"/>
    </source>
</evidence>
<feature type="signal peptide" evidence="1">
    <location>
        <begin position="1"/>
        <end position="27"/>
    </location>
</feature>
<dbReference type="EMBL" id="MU858076">
    <property type="protein sequence ID" value="KAK4215805.1"/>
    <property type="molecule type" value="Genomic_DNA"/>
</dbReference>
<dbReference type="CDD" id="cd03139">
    <property type="entry name" value="GATase1_PfpI_2"/>
    <property type="match status" value="1"/>
</dbReference>
<protein>
    <submittedName>
        <fullName evidence="3">Dj-1 family protein</fullName>
    </submittedName>
</protein>
<name>A0AAN6YBZ8_9PEZI</name>
<feature type="chain" id="PRO_5042890861" evidence="1">
    <location>
        <begin position="28"/>
        <end position="303"/>
    </location>
</feature>
<dbReference type="Pfam" id="PF01965">
    <property type="entry name" value="DJ-1_PfpI"/>
    <property type="match status" value="1"/>
</dbReference>
<dbReference type="Gene3D" id="3.40.50.880">
    <property type="match status" value="1"/>
</dbReference>
<reference evidence="3" key="1">
    <citation type="journal article" date="2023" name="Mol. Phylogenet. Evol.">
        <title>Genome-scale phylogeny and comparative genomics of the fungal order Sordariales.</title>
        <authorList>
            <person name="Hensen N."/>
            <person name="Bonometti L."/>
            <person name="Westerberg I."/>
            <person name="Brannstrom I.O."/>
            <person name="Guillou S."/>
            <person name="Cros-Aarteil S."/>
            <person name="Calhoun S."/>
            <person name="Haridas S."/>
            <person name="Kuo A."/>
            <person name="Mondo S."/>
            <person name="Pangilinan J."/>
            <person name="Riley R."/>
            <person name="LaButti K."/>
            <person name="Andreopoulos B."/>
            <person name="Lipzen A."/>
            <person name="Chen C."/>
            <person name="Yan M."/>
            <person name="Daum C."/>
            <person name="Ng V."/>
            <person name="Clum A."/>
            <person name="Steindorff A."/>
            <person name="Ohm R.A."/>
            <person name="Martin F."/>
            <person name="Silar P."/>
            <person name="Natvig D.O."/>
            <person name="Lalanne C."/>
            <person name="Gautier V."/>
            <person name="Ament-Velasquez S.L."/>
            <person name="Kruys A."/>
            <person name="Hutchinson M.I."/>
            <person name="Powell A.J."/>
            <person name="Barry K."/>
            <person name="Miller A.N."/>
            <person name="Grigoriev I.V."/>
            <person name="Debuchy R."/>
            <person name="Gladieux P."/>
            <person name="Hiltunen Thoren M."/>
            <person name="Johannesson H."/>
        </authorList>
    </citation>
    <scope>NUCLEOTIDE SEQUENCE</scope>
    <source>
        <strain evidence="3">PSN293</strain>
    </source>
</reference>
<evidence type="ECO:0000313" key="3">
    <source>
        <dbReference type="EMBL" id="KAK4215805.1"/>
    </source>
</evidence>
<accession>A0AAN6YBZ8</accession>
<dbReference type="InterPro" id="IPR029062">
    <property type="entry name" value="Class_I_gatase-like"/>
</dbReference>
<keyword evidence="1" id="KW-0732">Signal</keyword>
<feature type="domain" description="DJ-1/PfpI" evidence="2">
    <location>
        <begin position="129"/>
        <end position="247"/>
    </location>
</feature>
<dbReference type="Proteomes" id="UP001301769">
    <property type="component" value="Unassembled WGS sequence"/>
</dbReference>
<dbReference type="InterPro" id="IPR002818">
    <property type="entry name" value="DJ-1/PfpI"/>
</dbReference>